<evidence type="ECO:0000313" key="2">
    <source>
        <dbReference type="Proteomes" id="UP000747542"/>
    </source>
</evidence>
<dbReference type="AlphaFoldDB" id="A0A8J5K684"/>
<name>A0A8J5K684_HOMAM</name>
<comment type="caution">
    <text evidence="1">The sequence shown here is derived from an EMBL/GenBank/DDBJ whole genome shotgun (WGS) entry which is preliminary data.</text>
</comment>
<feature type="non-terminal residue" evidence="1">
    <location>
        <position position="1"/>
    </location>
</feature>
<keyword evidence="2" id="KW-1185">Reference proteome</keyword>
<dbReference type="Proteomes" id="UP000747542">
    <property type="component" value="Unassembled WGS sequence"/>
</dbReference>
<gene>
    <name evidence="1" type="ORF">Hamer_G013542</name>
</gene>
<organism evidence="1 2">
    <name type="scientific">Homarus americanus</name>
    <name type="common">American lobster</name>
    <dbReference type="NCBI Taxonomy" id="6706"/>
    <lineage>
        <taxon>Eukaryota</taxon>
        <taxon>Metazoa</taxon>
        <taxon>Ecdysozoa</taxon>
        <taxon>Arthropoda</taxon>
        <taxon>Crustacea</taxon>
        <taxon>Multicrustacea</taxon>
        <taxon>Malacostraca</taxon>
        <taxon>Eumalacostraca</taxon>
        <taxon>Eucarida</taxon>
        <taxon>Decapoda</taxon>
        <taxon>Pleocyemata</taxon>
        <taxon>Astacidea</taxon>
        <taxon>Nephropoidea</taxon>
        <taxon>Nephropidae</taxon>
        <taxon>Homarus</taxon>
    </lineage>
</organism>
<protein>
    <submittedName>
        <fullName evidence="1">Uncharacterized protein</fullName>
    </submittedName>
</protein>
<reference evidence="1" key="1">
    <citation type="journal article" date="2021" name="Sci. Adv.">
        <title>The American lobster genome reveals insights on longevity, neural, and immune adaptations.</title>
        <authorList>
            <person name="Polinski J.M."/>
            <person name="Zimin A.V."/>
            <person name="Clark K.F."/>
            <person name="Kohn A.B."/>
            <person name="Sadowski N."/>
            <person name="Timp W."/>
            <person name="Ptitsyn A."/>
            <person name="Khanna P."/>
            <person name="Romanova D.Y."/>
            <person name="Williams P."/>
            <person name="Greenwood S.J."/>
            <person name="Moroz L.L."/>
            <person name="Walt D.R."/>
            <person name="Bodnar A.G."/>
        </authorList>
    </citation>
    <scope>NUCLEOTIDE SEQUENCE</scope>
    <source>
        <strain evidence="1">GMGI-L3</strain>
    </source>
</reference>
<sequence>KKSVWRQIQALGLKPQYEADEDYRLFCGQADGLVFLPPEAKEDMQYFGSTMPDETAALLEYSNATRVTEQLRHNRTTVFSLESSRLSACDARHQCSHMRSVTCSRSPLTTNLEQTTSAEVWKLTYCLQVENARVDAVLLQEERGIRPTKRVNKAYDELQGRLRSFCLYRKEGIKTTPELLRGISHDLRRGQPKV</sequence>
<proteinExistence type="predicted"/>
<dbReference type="EMBL" id="JAHLQT010013773">
    <property type="protein sequence ID" value="KAG7170715.1"/>
    <property type="molecule type" value="Genomic_DNA"/>
</dbReference>
<evidence type="ECO:0000313" key="1">
    <source>
        <dbReference type="EMBL" id="KAG7170715.1"/>
    </source>
</evidence>
<accession>A0A8J5K684</accession>
<feature type="non-terminal residue" evidence="1">
    <location>
        <position position="194"/>
    </location>
</feature>